<evidence type="ECO:0000313" key="8">
    <source>
        <dbReference type="EMBL" id="MET3557224.1"/>
    </source>
</evidence>
<name>A0ABV2FF91_9STRE</name>
<reference evidence="8 9" key="1">
    <citation type="submission" date="2024-06" db="EMBL/GenBank/DDBJ databases">
        <title>Genomic Encyclopedia of Type Strains, Phase IV (KMG-IV): sequencing the most valuable type-strain genomes for metagenomic binning, comparative biology and taxonomic classification.</title>
        <authorList>
            <person name="Goeker M."/>
        </authorList>
    </citation>
    <scope>NUCLEOTIDE SEQUENCE [LARGE SCALE GENOMIC DNA]</scope>
    <source>
        <strain evidence="8 9">DSM 28303</strain>
    </source>
</reference>
<dbReference type="Pfam" id="PF02588">
    <property type="entry name" value="YitT_membrane"/>
    <property type="match status" value="1"/>
</dbReference>
<organism evidence="8 9">
    <name type="scientific">Streptococcus rupicaprae</name>
    <dbReference type="NCBI Taxonomy" id="759619"/>
    <lineage>
        <taxon>Bacteria</taxon>
        <taxon>Bacillati</taxon>
        <taxon>Bacillota</taxon>
        <taxon>Bacilli</taxon>
        <taxon>Lactobacillales</taxon>
        <taxon>Streptococcaceae</taxon>
        <taxon>Streptococcus</taxon>
    </lineage>
</organism>
<gene>
    <name evidence="8" type="ORF">ABID29_000333</name>
</gene>
<dbReference type="InterPro" id="IPR019264">
    <property type="entry name" value="DUF2179"/>
</dbReference>
<dbReference type="Pfam" id="PF10035">
    <property type="entry name" value="DUF2179"/>
    <property type="match status" value="1"/>
</dbReference>
<evidence type="ECO:0000313" key="9">
    <source>
        <dbReference type="Proteomes" id="UP001549122"/>
    </source>
</evidence>
<comment type="caution">
    <text evidence="8">The sequence shown here is derived from an EMBL/GenBank/DDBJ whole genome shotgun (WGS) entry which is preliminary data.</text>
</comment>
<feature type="transmembrane region" description="Helical" evidence="6">
    <location>
        <begin position="53"/>
        <end position="79"/>
    </location>
</feature>
<dbReference type="CDD" id="cd16380">
    <property type="entry name" value="YitT_C"/>
    <property type="match status" value="1"/>
</dbReference>
<accession>A0ABV2FF91</accession>
<evidence type="ECO:0000256" key="3">
    <source>
        <dbReference type="ARBA" id="ARBA00022692"/>
    </source>
</evidence>
<dbReference type="InterPro" id="IPR003740">
    <property type="entry name" value="YitT"/>
</dbReference>
<feature type="transmembrane region" description="Helical" evidence="6">
    <location>
        <begin position="86"/>
        <end position="102"/>
    </location>
</feature>
<keyword evidence="4 6" id="KW-1133">Transmembrane helix</keyword>
<evidence type="ECO:0000256" key="6">
    <source>
        <dbReference type="SAM" id="Phobius"/>
    </source>
</evidence>
<evidence type="ECO:0000256" key="4">
    <source>
        <dbReference type="ARBA" id="ARBA00022989"/>
    </source>
</evidence>
<keyword evidence="9" id="KW-1185">Reference proteome</keyword>
<dbReference type="PANTHER" id="PTHR33545">
    <property type="entry name" value="UPF0750 MEMBRANE PROTEIN YITT-RELATED"/>
    <property type="match status" value="1"/>
</dbReference>
<evidence type="ECO:0000256" key="5">
    <source>
        <dbReference type="ARBA" id="ARBA00023136"/>
    </source>
</evidence>
<feature type="domain" description="DUF2179" evidence="7">
    <location>
        <begin position="228"/>
        <end position="282"/>
    </location>
</feature>
<keyword evidence="3 6" id="KW-0812">Transmembrane</keyword>
<dbReference type="PANTHER" id="PTHR33545:SF4">
    <property type="entry name" value="UPF0750 MEMBRANE PROTEIN YXKD"/>
    <property type="match status" value="1"/>
</dbReference>
<keyword evidence="5 6" id="KW-0472">Membrane</keyword>
<dbReference type="Gene3D" id="3.30.70.120">
    <property type="match status" value="1"/>
</dbReference>
<dbReference type="Proteomes" id="UP001549122">
    <property type="component" value="Unassembled WGS sequence"/>
</dbReference>
<dbReference type="InterPro" id="IPR015867">
    <property type="entry name" value="N-reg_PII/ATP_PRibTrfase_C"/>
</dbReference>
<proteinExistence type="predicted"/>
<evidence type="ECO:0000259" key="7">
    <source>
        <dbReference type="Pfam" id="PF10035"/>
    </source>
</evidence>
<feature type="transmembrane region" description="Helical" evidence="6">
    <location>
        <begin position="153"/>
        <end position="175"/>
    </location>
</feature>
<sequence>MIAKVKQVFDMTLMDFLGSIFFITLGSALYAVSVNSLIVPNDFGSGGVTGLSILLYYVFKVRIGTMNFIINGILLILGWRFLEKRTLLFTSYAMTMLSLFMNTLKTPAFHSDNILVVAVAGGVLAGIALGFILRGNGTSAGTDIIAMMMRKYLGISFAGGLMLCDFIILSASTYIIGLERLIVTLIMVFILSKTLEYMTEGLNPRKSVMIISNHHEQIASEIASTIDRGITVFHAHGHYSQSEKKVLYVVVNNNQIIHLQKLVNQIDSTAFVTVSDVRQVLGEGFSMYSYADRKRKIKKVKEAGQKLVSK</sequence>
<keyword evidence="2" id="KW-1003">Cell membrane</keyword>
<dbReference type="EMBL" id="JBEPLO010000003">
    <property type="protein sequence ID" value="MET3557224.1"/>
    <property type="molecule type" value="Genomic_DNA"/>
</dbReference>
<dbReference type="InterPro" id="IPR051461">
    <property type="entry name" value="UPF0750_membrane"/>
</dbReference>
<feature type="transmembrane region" description="Helical" evidence="6">
    <location>
        <begin position="12"/>
        <end position="33"/>
    </location>
</feature>
<dbReference type="PIRSF" id="PIRSF006483">
    <property type="entry name" value="Membrane_protein_YitT"/>
    <property type="match status" value="1"/>
</dbReference>
<evidence type="ECO:0000256" key="1">
    <source>
        <dbReference type="ARBA" id="ARBA00004651"/>
    </source>
</evidence>
<comment type="subcellular location">
    <subcellularLocation>
        <location evidence="1">Cell membrane</location>
        <topology evidence="1">Multi-pass membrane protein</topology>
    </subcellularLocation>
</comment>
<dbReference type="RefSeq" id="WP_354363950.1">
    <property type="nucleotide sequence ID" value="NZ_JBEPLO010000003.1"/>
</dbReference>
<protein>
    <submittedName>
        <fullName evidence="8">Uncharacterized membrane-anchored protein YitT (DUF2179 family)</fullName>
    </submittedName>
</protein>
<feature type="transmembrane region" description="Helical" evidence="6">
    <location>
        <begin position="114"/>
        <end position="133"/>
    </location>
</feature>
<evidence type="ECO:0000256" key="2">
    <source>
        <dbReference type="ARBA" id="ARBA00022475"/>
    </source>
</evidence>